<dbReference type="FunCoup" id="A0A146G7S6">
    <property type="interactions" value="408"/>
</dbReference>
<organism evidence="13 14">
    <name type="scientific">Terrimicrobium sacchariphilum</name>
    <dbReference type="NCBI Taxonomy" id="690879"/>
    <lineage>
        <taxon>Bacteria</taxon>
        <taxon>Pseudomonadati</taxon>
        <taxon>Verrucomicrobiota</taxon>
        <taxon>Terrimicrobiia</taxon>
        <taxon>Terrimicrobiales</taxon>
        <taxon>Terrimicrobiaceae</taxon>
        <taxon>Terrimicrobium</taxon>
    </lineage>
</organism>
<proteinExistence type="inferred from homology"/>
<dbReference type="InterPro" id="IPR001360">
    <property type="entry name" value="Glyco_hydro_1"/>
</dbReference>
<dbReference type="GO" id="GO:0005829">
    <property type="term" value="C:cytosol"/>
    <property type="evidence" value="ECO:0007669"/>
    <property type="project" value="TreeGrafter"/>
</dbReference>
<dbReference type="InterPro" id="IPR033132">
    <property type="entry name" value="GH_1_N_CS"/>
</dbReference>
<evidence type="ECO:0000313" key="13">
    <source>
        <dbReference type="EMBL" id="GAT33600.1"/>
    </source>
</evidence>
<keyword evidence="7 12" id="KW-0326">Glycosidase</keyword>
<name>A0A146G7S6_TERSA</name>
<evidence type="ECO:0000256" key="5">
    <source>
        <dbReference type="ARBA" id="ARBA00023001"/>
    </source>
</evidence>
<feature type="binding site" evidence="10">
    <location>
        <position position="163"/>
    </location>
    <ligand>
        <name>substrate</name>
    </ligand>
</feature>
<dbReference type="PRINTS" id="PR00131">
    <property type="entry name" value="GLHYDRLASE1"/>
</dbReference>
<feature type="active site" description="Proton donor" evidence="9">
    <location>
        <position position="164"/>
    </location>
</feature>
<sequence>MANFPKDFFWGAAAAAYQIEGSAPIDGKGACVWDMFSAIPGKTFEGHSGASACDHYHRYEADAAMMSELGIPNYRLSISWPRILPAGRSAINAKGVDFYDRLVDVLLAKGIQPWVTLFHWDYPYELYKLGGWLNPESPQWFAEYVQIVVEKLSDRVSRWMTINEPQCFVGLGHQTGYHAPGDRLGLKEVLQAAHHVLIAHGRAVQVIRSHARTGPTIGWAPCGAMAMPEDESSSADIEAARKAVFCFGPGNPLYSPAEPLWSVAWWSDAAVLGRYPEGELEVYGGAAPMFTEEEMRTIAQPLDFYGVNIYNGTVVRAGGDGGIERVPRAPGAPVTALKWPVTPTSLYWGPKFLNERYNLPVVVTENGLSGMDWVSLDGRVHDSQRIDFLQRYLRELDRAIGDGVDVRGYFQWSIMDNFEWSEGYKERFGLVHVDYETQKRTPKDSAYWYRDVITTNGRVLY</sequence>
<feature type="binding site" evidence="10">
    <location>
        <position position="18"/>
    </location>
    <ligand>
        <name>substrate</name>
    </ligand>
</feature>
<dbReference type="RefSeq" id="WP_075079318.1">
    <property type="nucleotide sequence ID" value="NZ_BDCO01000002.1"/>
</dbReference>
<comment type="catalytic activity">
    <reaction evidence="1 12">
        <text>Hydrolysis of terminal, non-reducing beta-D-glucosyl residues with release of beta-D-glucose.</text>
        <dbReference type="EC" id="3.2.1.21"/>
    </reaction>
</comment>
<evidence type="ECO:0000256" key="7">
    <source>
        <dbReference type="ARBA" id="ARBA00023295"/>
    </source>
</evidence>
<keyword evidence="14" id="KW-1185">Reference proteome</keyword>
<dbReference type="InterPro" id="IPR017736">
    <property type="entry name" value="Glyco_hydro_1_beta-glucosidase"/>
</dbReference>
<gene>
    <name evidence="13" type="ORF">TSACC_22017</name>
</gene>
<feature type="binding site" evidence="10">
    <location>
        <position position="310"/>
    </location>
    <ligand>
        <name>substrate</name>
    </ligand>
</feature>
<dbReference type="FunFam" id="3.20.20.80:FF:000004">
    <property type="entry name" value="Beta-glucosidase 6-phospho-beta-glucosidase"/>
    <property type="match status" value="1"/>
</dbReference>
<dbReference type="PANTHER" id="PTHR10353:SF36">
    <property type="entry name" value="LP05116P"/>
    <property type="match status" value="1"/>
</dbReference>
<accession>A0A146G7S6</accession>
<dbReference type="InterPro" id="IPR017853">
    <property type="entry name" value="GH"/>
</dbReference>
<evidence type="ECO:0000256" key="6">
    <source>
        <dbReference type="ARBA" id="ARBA00023277"/>
    </source>
</evidence>
<feature type="binding site" evidence="10">
    <location>
        <begin position="419"/>
        <end position="420"/>
    </location>
    <ligand>
        <name>substrate</name>
    </ligand>
</feature>
<feature type="binding site" evidence="10">
    <location>
        <position position="119"/>
    </location>
    <ligand>
        <name>substrate</name>
    </ligand>
</feature>
<dbReference type="EC" id="3.2.1.21" evidence="3 12"/>
<dbReference type="GO" id="GO:0008422">
    <property type="term" value="F:beta-glucosidase activity"/>
    <property type="evidence" value="ECO:0007669"/>
    <property type="project" value="UniProtKB-EC"/>
</dbReference>
<evidence type="ECO:0000256" key="12">
    <source>
        <dbReference type="RuleBase" id="RU361175"/>
    </source>
</evidence>
<comment type="caution">
    <text evidence="13">The sequence shown here is derived from an EMBL/GenBank/DDBJ whole genome shotgun (WGS) entry which is preliminary data.</text>
</comment>
<dbReference type="Gene3D" id="3.20.20.80">
    <property type="entry name" value="Glycosidases"/>
    <property type="match status" value="1"/>
</dbReference>
<evidence type="ECO:0000256" key="11">
    <source>
        <dbReference type="PROSITE-ProRule" id="PRU10055"/>
    </source>
</evidence>
<dbReference type="NCBIfam" id="TIGR03356">
    <property type="entry name" value="BGL"/>
    <property type="match status" value="1"/>
</dbReference>
<keyword evidence="5" id="KW-0136">Cellulose degradation</keyword>
<evidence type="ECO:0000256" key="8">
    <source>
        <dbReference type="ARBA" id="ARBA00023326"/>
    </source>
</evidence>
<dbReference type="STRING" id="690879.TSACC_22017"/>
<dbReference type="AlphaFoldDB" id="A0A146G7S6"/>
<evidence type="ECO:0000256" key="1">
    <source>
        <dbReference type="ARBA" id="ARBA00000448"/>
    </source>
</evidence>
<evidence type="ECO:0000256" key="2">
    <source>
        <dbReference type="ARBA" id="ARBA00010838"/>
    </source>
</evidence>
<dbReference type="PROSITE" id="PS00653">
    <property type="entry name" value="GLYCOSYL_HYDROL_F1_2"/>
    <property type="match status" value="1"/>
</dbReference>
<keyword evidence="6" id="KW-0119">Carbohydrate metabolism</keyword>
<dbReference type="Proteomes" id="UP000076023">
    <property type="component" value="Unassembled WGS sequence"/>
</dbReference>
<evidence type="ECO:0000256" key="4">
    <source>
        <dbReference type="ARBA" id="ARBA00022801"/>
    </source>
</evidence>
<keyword evidence="8" id="KW-0624">Polysaccharide degradation</keyword>
<comment type="similarity">
    <text evidence="2 12">Belongs to the glycosyl hydrolase 1 family.</text>
</comment>
<dbReference type="PANTHER" id="PTHR10353">
    <property type="entry name" value="GLYCOSYL HYDROLASE"/>
    <property type="match status" value="1"/>
</dbReference>
<evidence type="ECO:0000256" key="3">
    <source>
        <dbReference type="ARBA" id="ARBA00012744"/>
    </source>
</evidence>
<protein>
    <recommendedName>
        <fullName evidence="3 12">Beta-glucosidase</fullName>
        <ecNumber evidence="3 12">3.2.1.21</ecNumber>
    </recommendedName>
</protein>
<evidence type="ECO:0000256" key="10">
    <source>
        <dbReference type="PIRSR" id="PIRSR617736-2"/>
    </source>
</evidence>
<evidence type="ECO:0000256" key="9">
    <source>
        <dbReference type="PIRSR" id="PIRSR617736-1"/>
    </source>
</evidence>
<evidence type="ECO:0000313" key="14">
    <source>
        <dbReference type="Proteomes" id="UP000076023"/>
    </source>
</evidence>
<dbReference type="OrthoDB" id="2339329at2"/>
<feature type="binding site" evidence="10">
    <location>
        <position position="412"/>
    </location>
    <ligand>
        <name>substrate</name>
    </ligand>
</feature>
<feature type="active site" description="Nucleophile" evidence="9 11">
    <location>
        <position position="365"/>
    </location>
</feature>
<dbReference type="InterPro" id="IPR018120">
    <property type="entry name" value="Glyco_hydro_1_AS"/>
</dbReference>
<dbReference type="PROSITE" id="PS00572">
    <property type="entry name" value="GLYCOSYL_HYDROL_F1_1"/>
    <property type="match status" value="1"/>
</dbReference>
<dbReference type="InParanoid" id="A0A146G7S6"/>
<reference evidence="14" key="1">
    <citation type="journal article" date="2017" name="Genome Announc.">
        <title>Draft Genome Sequence of Terrimicrobium sacchariphilum NM-5T, a Facultative Anaerobic Soil Bacterium of the Class Spartobacteria.</title>
        <authorList>
            <person name="Qiu Y.L."/>
            <person name="Tourlousse D.M."/>
            <person name="Matsuura N."/>
            <person name="Ohashi A."/>
            <person name="Sekiguchi Y."/>
        </authorList>
    </citation>
    <scope>NUCLEOTIDE SEQUENCE [LARGE SCALE GENOMIC DNA]</scope>
    <source>
        <strain evidence="14">NM-5</strain>
    </source>
</reference>
<dbReference type="SUPFAM" id="SSF51445">
    <property type="entry name" value="(Trans)glycosidases"/>
    <property type="match status" value="1"/>
</dbReference>
<dbReference type="Pfam" id="PF00232">
    <property type="entry name" value="Glyco_hydro_1"/>
    <property type="match status" value="1"/>
</dbReference>
<keyword evidence="4 12" id="KW-0378">Hydrolase</keyword>
<dbReference type="GO" id="GO:0030245">
    <property type="term" value="P:cellulose catabolic process"/>
    <property type="evidence" value="ECO:0007669"/>
    <property type="project" value="UniProtKB-KW"/>
</dbReference>
<dbReference type="EMBL" id="BDCO01000002">
    <property type="protein sequence ID" value="GAT33600.1"/>
    <property type="molecule type" value="Genomic_DNA"/>
</dbReference>